<sequence>MKKTLLIAVVLLAGLLNKGFAQDGGGVRVGIKGGYSVAGWQGETVKSFGNLLEYTDGNVQTRMRQGFHAGAFLSIPLANGFEFEPGVQYSQKGMVLEGRIPGDAAQFANAKVTLTNKAEYIDVPLLAKVYVGSGFNFFAGPQVSFLLSNKVNVNAGAFGFSAYNNDFEWQNSQRKVDLGLSAGAGYQFQNGLNFGGSYDMGLTTIDQGADYKSYNHGFKASVGFRF</sequence>
<dbReference type="EMBL" id="RJJD01000008">
    <property type="protein sequence ID" value="RNI25698.1"/>
    <property type="molecule type" value="Genomic_DNA"/>
</dbReference>
<gene>
    <name evidence="3" type="ORF">EFB08_12635</name>
</gene>
<comment type="caution">
    <text evidence="3">The sequence shown here is derived from an EMBL/GenBank/DDBJ whole genome shotgun (WGS) entry which is preliminary data.</text>
</comment>
<feature type="domain" description="Outer membrane protein beta-barrel" evidence="2">
    <location>
        <begin position="20"/>
        <end position="206"/>
    </location>
</feature>
<dbReference type="OrthoDB" id="947434at2"/>
<protein>
    <submittedName>
        <fullName evidence="3">PorT family protein</fullName>
    </submittedName>
</protein>
<proteinExistence type="predicted"/>
<dbReference type="RefSeq" id="WP_123127326.1">
    <property type="nucleotide sequence ID" value="NZ_RJJD01000008.1"/>
</dbReference>
<dbReference type="AlphaFoldDB" id="A0A3M9MLZ2"/>
<keyword evidence="4" id="KW-1185">Reference proteome</keyword>
<evidence type="ECO:0000313" key="3">
    <source>
        <dbReference type="EMBL" id="RNI25698.1"/>
    </source>
</evidence>
<feature type="chain" id="PRO_5018197050" evidence="1">
    <location>
        <begin position="22"/>
        <end position="226"/>
    </location>
</feature>
<accession>A0A3M9MLZ2</accession>
<keyword evidence="1" id="KW-0732">Signal</keyword>
<dbReference type="Proteomes" id="UP000272117">
    <property type="component" value="Unassembled WGS sequence"/>
</dbReference>
<reference evidence="3 4" key="1">
    <citation type="submission" date="2018-11" db="EMBL/GenBank/DDBJ databases">
        <title>Rufibacter latericius sp. nov., isolated from water in Baiyang Lake.</title>
        <authorList>
            <person name="Yang Y."/>
        </authorList>
    </citation>
    <scope>NUCLEOTIDE SEQUENCE [LARGE SCALE GENOMIC DNA]</scope>
    <source>
        <strain evidence="3 4">R-22-1c-1</strain>
    </source>
</reference>
<dbReference type="Pfam" id="PF13568">
    <property type="entry name" value="OMP_b-brl_2"/>
    <property type="match status" value="1"/>
</dbReference>
<evidence type="ECO:0000313" key="4">
    <source>
        <dbReference type="Proteomes" id="UP000272117"/>
    </source>
</evidence>
<organism evidence="3 4">
    <name type="scientific">Rufibacter latericius</name>
    <dbReference type="NCBI Taxonomy" id="2487040"/>
    <lineage>
        <taxon>Bacteria</taxon>
        <taxon>Pseudomonadati</taxon>
        <taxon>Bacteroidota</taxon>
        <taxon>Cytophagia</taxon>
        <taxon>Cytophagales</taxon>
        <taxon>Hymenobacteraceae</taxon>
        <taxon>Rufibacter</taxon>
    </lineage>
</organism>
<name>A0A3M9MLZ2_9BACT</name>
<evidence type="ECO:0000256" key="1">
    <source>
        <dbReference type="SAM" id="SignalP"/>
    </source>
</evidence>
<feature type="signal peptide" evidence="1">
    <location>
        <begin position="1"/>
        <end position="21"/>
    </location>
</feature>
<dbReference type="InterPro" id="IPR025665">
    <property type="entry name" value="Beta-barrel_OMP_2"/>
</dbReference>
<evidence type="ECO:0000259" key="2">
    <source>
        <dbReference type="Pfam" id="PF13568"/>
    </source>
</evidence>